<gene>
    <name evidence="11" type="ORF">DLJ74_08440</name>
</gene>
<dbReference type="Pfam" id="PF06144">
    <property type="entry name" value="DNA_pol3_delta"/>
    <property type="match status" value="1"/>
</dbReference>
<feature type="domain" description="DNA polymerase III delta N-terminal" evidence="9">
    <location>
        <begin position="19"/>
        <end position="145"/>
    </location>
</feature>
<dbReference type="SUPFAM" id="SSF48019">
    <property type="entry name" value="post-AAA+ oligomerization domain-like"/>
    <property type="match status" value="1"/>
</dbReference>
<evidence type="ECO:0000256" key="7">
    <source>
        <dbReference type="ARBA" id="ARBA00034754"/>
    </source>
</evidence>
<dbReference type="EC" id="2.7.7.7" evidence="1"/>
<evidence type="ECO:0000256" key="3">
    <source>
        <dbReference type="ARBA" id="ARBA00022679"/>
    </source>
</evidence>
<dbReference type="InterPro" id="IPR010372">
    <property type="entry name" value="DNA_pol3_delta_N"/>
</dbReference>
<organism evidence="11 12">
    <name type="scientific">Gracilibacillus dipsosauri</name>
    <dbReference type="NCBI Taxonomy" id="178340"/>
    <lineage>
        <taxon>Bacteria</taxon>
        <taxon>Bacillati</taxon>
        <taxon>Bacillota</taxon>
        <taxon>Bacilli</taxon>
        <taxon>Bacillales</taxon>
        <taxon>Bacillaceae</taxon>
        <taxon>Gracilibacillus</taxon>
    </lineage>
</organism>
<evidence type="ECO:0000256" key="2">
    <source>
        <dbReference type="ARBA" id="ARBA00017703"/>
    </source>
</evidence>
<dbReference type="GO" id="GO:0003887">
    <property type="term" value="F:DNA-directed DNA polymerase activity"/>
    <property type="evidence" value="ECO:0007669"/>
    <property type="project" value="UniProtKB-KW"/>
</dbReference>
<dbReference type="InterPro" id="IPR048466">
    <property type="entry name" value="DNA_pol3_delta-like_C"/>
</dbReference>
<reference evidence="11 12" key="1">
    <citation type="submission" date="2018-05" db="EMBL/GenBank/DDBJ databases">
        <title>Genomic analysis of Gracilibacillus dipsosauri DD1 reveals novel features of a salt-tolerant amylase.</title>
        <authorList>
            <person name="Deutch C.E."/>
            <person name="Yang S."/>
        </authorList>
    </citation>
    <scope>NUCLEOTIDE SEQUENCE [LARGE SCALE GENOMIC DNA]</scope>
    <source>
        <strain evidence="11 12">DD1</strain>
    </source>
</reference>
<dbReference type="OrthoDB" id="9775929at2"/>
<dbReference type="NCBIfam" id="TIGR01128">
    <property type="entry name" value="holA"/>
    <property type="match status" value="1"/>
</dbReference>
<keyword evidence="3" id="KW-0808">Transferase</keyword>
<keyword evidence="4" id="KW-0548">Nucleotidyltransferase</keyword>
<keyword evidence="12" id="KW-1185">Reference proteome</keyword>
<dbReference type="GO" id="GO:0009360">
    <property type="term" value="C:DNA polymerase III complex"/>
    <property type="evidence" value="ECO:0007669"/>
    <property type="project" value="InterPro"/>
</dbReference>
<dbReference type="InterPro" id="IPR027417">
    <property type="entry name" value="P-loop_NTPase"/>
</dbReference>
<proteinExistence type="inferred from homology"/>
<dbReference type="Gene3D" id="1.20.272.10">
    <property type="match status" value="1"/>
</dbReference>
<dbReference type="GO" id="GO:0003677">
    <property type="term" value="F:DNA binding"/>
    <property type="evidence" value="ECO:0007669"/>
    <property type="project" value="InterPro"/>
</dbReference>
<dbReference type="InterPro" id="IPR008921">
    <property type="entry name" value="DNA_pol3_clamp-load_cplx_C"/>
</dbReference>
<dbReference type="PANTHER" id="PTHR34388">
    <property type="entry name" value="DNA POLYMERASE III SUBUNIT DELTA"/>
    <property type="match status" value="1"/>
</dbReference>
<evidence type="ECO:0000256" key="5">
    <source>
        <dbReference type="ARBA" id="ARBA00022705"/>
    </source>
</evidence>
<keyword evidence="6" id="KW-0239">DNA-directed DNA polymerase</keyword>
<dbReference type="Gene3D" id="1.10.8.60">
    <property type="match status" value="1"/>
</dbReference>
<dbReference type="EMBL" id="QGTD01000008">
    <property type="protein sequence ID" value="PWU68464.1"/>
    <property type="molecule type" value="Genomic_DNA"/>
</dbReference>
<evidence type="ECO:0000256" key="8">
    <source>
        <dbReference type="ARBA" id="ARBA00049244"/>
    </source>
</evidence>
<sequence length="346" mass="39490">MSYLNVMEQIKKGQFSPVYYMHGTETYMMEAVKQSLLKHSIEEEDRDTNVSLYDLEEISIQDVINDTNTFPFLGEKKLVIATNASFLKAKPPNLDFTHQIETLINYIQNPAPYSILVLIAPYEKVDERKKVVKQLKKEATVISCEPLKEWNMKEAIEKIAQEHQVIVKEEVVEYILEEIGTNLMIISSEMEKLALYVGPGNTIRLEEAELLLSHQENSTGLKLVDAIIESDLAKAIHIAKDLEKMNEDPIALVALVSSQFRTLLHVKSLKQKGYSQQQIVGQLKIHPYVAKLSLNRQQKFTKEELHQALTILAETDAQIKTGKVDKSLGLELLLYQIIQLRQTTRV</sequence>
<comment type="caution">
    <text evidence="11">The sequence shown here is derived from an EMBL/GenBank/DDBJ whole genome shotgun (WGS) entry which is preliminary data.</text>
</comment>
<dbReference type="Pfam" id="PF21694">
    <property type="entry name" value="DNA_pol3_delta_C"/>
    <property type="match status" value="1"/>
</dbReference>
<dbReference type="Proteomes" id="UP000245624">
    <property type="component" value="Unassembled WGS sequence"/>
</dbReference>
<comment type="similarity">
    <text evidence="7">Belongs to the DNA polymerase HolA subunit family.</text>
</comment>
<evidence type="ECO:0000256" key="4">
    <source>
        <dbReference type="ARBA" id="ARBA00022695"/>
    </source>
</evidence>
<feature type="domain" description="DNA polymerase III delta subunit-like C-terminal" evidence="10">
    <location>
        <begin position="221"/>
        <end position="337"/>
    </location>
</feature>
<evidence type="ECO:0000256" key="6">
    <source>
        <dbReference type="ARBA" id="ARBA00022932"/>
    </source>
</evidence>
<dbReference type="Gene3D" id="3.40.50.300">
    <property type="entry name" value="P-loop containing nucleotide triphosphate hydrolases"/>
    <property type="match status" value="1"/>
</dbReference>
<comment type="catalytic activity">
    <reaction evidence="8">
        <text>DNA(n) + a 2'-deoxyribonucleoside 5'-triphosphate = DNA(n+1) + diphosphate</text>
        <dbReference type="Rhea" id="RHEA:22508"/>
        <dbReference type="Rhea" id="RHEA-COMP:17339"/>
        <dbReference type="Rhea" id="RHEA-COMP:17340"/>
        <dbReference type="ChEBI" id="CHEBI:33019"/>
        <dbReference type="ChEBI" id="CHEBI:61560"/>
        <dbReference type="ChEBI" id="CHEBI:173112"/>
        <dbReference type="EC" id="2.7.7.7"/>
    </reaction>
</comment>
<protein>
    <recommendedName>
        <fullName evidence="2">DNA polymerase III subunit delta</fullName>
        <ecNumber evidence="1">2.7.7.7</ecNumber>
    </recommendedName>
</protein>
<evidence type="ECO:0000259" key="10">
    <source>
        <dbReference type="Pfam" id="PF21694"/>
    </source>
</evidence>
<dbReference type="AlphaFoldDB" id="A0A317KZM8"/>
<dbReference type="GO" id="GO:0006261">
    <property type="term" value="P:DNA-templated DNA replication"/>
    <property type="evidence" value="ECO:0007669"/>
    <property type="project" value="TreeGrafter"/>
</dbReference>
<evidence type="ECO:0000256" key="1">
    <source>
        <dbReference type="ARBA" id="ARBA00012417"/>
    </source>
</evidence>
<dbReference type="RefSeq" id="WP_109984143.1">
    <property type="nucleotide sequence ID" value="NZ_JAJUIE010000042.1"/>
</dbReference>
<evidence type="ECO:0000313" key="11">
    <source>
        <dbReference type="EMBL" id="PWU68464.1"/>
    </source>
</evidence>
<dbReference type="InterPro" id="IPR005790">
    <property type="entry name" value="DNA_polIII_delta"/>
</dbReference>
<dbReference type="PANTHER" id="PTHR34388:SF1">
    <property type="entry name" value="DNA POLYMERASE III SUBUNIT DELTA"/>
    <property type="match status" value="1"/>
</dbReference>
<keyword evidence="5" id="KW-0235">DNA replication</keyword>
<evidence type="ECO:0000313" key="12">
    <source>
        <dbReference type="Proteomes" id="UP000245624"/>
    </source>
</evidence>
<accession>A0A317KZM8</accession>
<evidence type="ECO:0000259" key="9">
    <source>
        <dbReference type="Pfam" id="PF06144"/>
    </source>
</evidence>
<dbReference type="SUPFAM" id="SSF52540">
    <property type="entry name" value="P-loop containing nucleoside triphosphate hydrolases"/>
    <property type="match status" value="1"/>
</dbReference>
<name>A0A317KZM8_9BACI</name>